<name>A0ABQ5N1A2_9CLOT</name>
<comment type="caution">
    <text evidence="4">The sequence shown here is derived from an EMBL/GenBank/DDBJ whole genome shotgun (WGS) entry which is preliminary data.</text>
</comment>
<dbReference type="PANTHER" id="PTHR30487:SF0">
    <property type="entry name" value="PREPILIN LEADER PEPTIDASE_N-METHYLTRANSFERASE-RELATED"/>
    <property type="match status" value="1"/>
</dbReference>
<feature type="transmembrane region" description="Helical" evidence="2">
    <location>
        <begin position="28"/>
        <end position="46"/>
    </location>
</feature>
<evidence type="ECO:0000256" key="1">
    <source>
        <dbReference type="ARBA" id="ARBA00005801"/>
    </source>
</evidence>
<feature type="transmembrane region" description="Helical" evidence="2">
    <location>
        <begin position="120"/>
        <end position="138"/>
    </location>
</feature>
<protein>
    <submittedName>
        <fullName evidence="4">Type 4 prepilin peptidase 1</fullName>
    </submittedName>
</protein>
<dbReference type="EMBL" id="BRXR01000001">
    <property type="protein sequence ID" value="GLC28995.1"/>
    <property type="molecule type" value="Genomic_DNA"/>
</dbReference>
<keyword evidence="2" id="KW-0472">Membrane</keyword>
<sequence>MIFDILLIMTLVICCITDLKVRKIYNKIIFPVLFSVLLLHLILNGFSGLKVSVIGFATGIGILIIPFILGGFGAGDVKLLALIGALKGGIFAINTALYMCIIGGAIALIIIIFHKETINFFKSFIYFLYGLLTGHHYKVVFSTTPFIKKFPYSVAIAGGAIISLFLKGAIII</sequence>
<organism evidence="4 5">
    <name type="scientific">Clostridium omnivorum</name>
    <dbReference type="NCBI Taxonomy" id="1604902"/>
    <lineage>
        <taxon>Bacteria</taxon>
        <taxon>Bacillati</taxon>
        <taxon>Bacillota</taxon>
        <taxon>Clostridia</taxon>
        <taxon>Eubacteriales</taxon>
        <taxon>Clostridiaceae</taxon>
        <taxon>Clostridium</taxon>
    </lineage>
</organism>
<evidence type="ECO:0000313" key="5">
    <source>
        <dbReference type="Proteomes" id="UP001208567"/>
    </source>
</evidence>
<feature type="transmembrane region" description="Helical" evidence="2">
    <location>
        <begin position="53"/>
        <end position="75"/>
    </location>
</feature>
<accession>A0ABQ5N1A2</accession>
<evidence type="ECO:0000256" key="2">
    <source>
        <dbReference type="SAM" id="Phobius"/>
    </source>
</evidence>
<evidence type="ECO:0000313" key="4">
    <source>
        <dbReference type="EMBL" id="GLC28995.1"/>
    </source>
</evidence>
<dbReference type="Gene3D" id="1.20.120.1220">
    <property type="match status" value="1"/>
</dbReference>
<gene>
    <name evidence="4" type="ORF">bsdE14_04050</name>
</gene>
<keyword evidence="5" id="KW-1185">Reference proteome</keyword>
<dbReference type="InterPro" id="IPR000045">
    <property type="entry name" value="Prepilin_IV_endopep_pep"/>
</dbReference>
<dbReference type="RefSeq" id="WP_264848270.1">
    <property type="nucleotide sequence ID" value="NZ_BRXR01000001.1"/>
</dbReference>
<feature type="domain" description="Prepilin type IV endopeptidase peptidase" evidence="3">
    <location>
        <begin position="5"/>
        <end position="108"/>
    </location>
</feature>
<feature type="transmembrane region" description="Helical" evidence="2">
    <location>
        <begin position="95"/>
        <end position="113"/>
    </location>
</feature>
<keyword evidence="2" id="KW-1133">Transmembrane helix</keyword>
<dbReference type="PANTHER" id="PTHR30487">
    <property type="entry name" value="TYPE 4 PREPILIN-LIKE PROTEINS LEADER PEPTIDE-PROCESSING ENZYME"/>
    <property type="match status" value="1"/>
</dbReference>
<evidence type="ECO:0000259" key="3">
    <source>
        <dbReference type="Pfam" id="PF01478"/>
    </source>
</evidence>
<keyword evidence="2" id="KW-0812">Transmembrane</keyword>
<comment type="similarity">
    <text evidence="1">Belongs to the peptidase A24 family.</text>
</comment>
<proteinExistence type="inferred from homology"/>
<feature type="transmembrane region" description="Helical" evidence="2">
    <location>
        <begin position="150"/>
        <end position="170"/>
    </location>
</feature>
<dbReference type="Proteomes" id="UP001208567">
    <property type="component" value="Unassembled WGS sequence"/>
</dbReference>
<dbReference type="InterPro" id="IPR050882">
    <property type="entry name" value="Prepilin_peptidase/N-MTase"/>
</dbReference>
<dbReference type="Pfam" id="PF01478">
    <property type="entry name" value="Peptidase_A24"/>
    <property type="match status" value="1"/>
</dbReference>
<reference evidence="4 5" key="1">
    <citation type="journal article" date="2024" name="Int. J. Syst. Evol. Microbiol.">
        <title>Clostridium omnivorum sp. nov., isolated from anoxic soil under the treatment of reductive soil disinfestation.</title>
        <authorList>
            <person name="Ueki A."/>
            <person name="Tonouchi A."/>
            <person name="Kaku N."/>
            <person name="Honma S."/>
            <person name="Ueki K."/>
        </authorList>
    </citation>
    <scope>NUCLEOTIDE SEQUENCE [LARGE SCALE GENOMIC DNA]</scope>
    <source>
        <strain evidence="4 5">E14</strain>
    </source>
</reference>